<evidence type="ECO:0000256" key="6">
    <source>
        <dbReference type="SAM" id="MobiDB-lite"/>
    </source>
</evidence>
<comment type="similarity">
    <text evidence="2">Belongs to the class-I pyridoxal-phosphate-dependent aminotransferase family.</text>
</comment>
<dbReference type="RefSeq" id="XP_033388835.1">
    <property type="nucleotide sequence ID" value="XM_033524768.1"/>
</dbReference>
<dbReference type="InterPro" id="IPR015421">
    <property type="entry name" value="PyrdxlP-dep_Trfase_major"/>
</dbReference>
<gene>
    <name evidence="8" type="ORF">BU24DRAFT_382431</name>
</gene>
<sequence length="528" mass="58982">MLQKKLTRIKQARETAKPLPGGIAPLTSSNDFKSQSVDSKPAAKILDHHFSTVAGNLTVSYLKAAQTDQQHPDLITLGTARPSPQYSPWQTIQTSCLSSDFYDPLTPPSLHLTTQPCVQGENAYDLALAMNYGHSTGSPQVLRFLTEHMELLHDPPYRDWEVCLTCGTTSGLEIALRLLCNPGDTLLAEMYTYTGAIACARSQGVHVLGLEMDEEGIVPSDLDRKLSEWDTVARGPKPHVLYTIPTAQNPTGVTQSVERRKAIYEVAEKHDLFVLEDDPYFYLPLSEREASGGCSSDEGREHSVDGSDLEGYLAELPCSYLSLDTSGRVLRLDSASKILAPGLRTGWVTGSSQVIKKFTALTEVGALCPSGPSQVMLYKLLDETWGHEGFLRWLMNLAREYGRRRNVLIRAMREHMPEKWCRWRVPDVGMFVWVEVDVSDMCGRKPVDKHSLWEQHLEVEEAIFEQARDNGVLVSRGSWFTSDVTKLHRVAFRLTLAAAPVERIDIAAKRFANAIWTVISRIKNRSLQ</sequence>
<dbReference type="EMBL" id="ML978066">
    <property type="protein sequence ID" value="KAF2020496.1"/>
    <property type="molecule type" value="Genomic_DNA"/>
</dbReference>
<dbReference type="GO" id="GO:0019878">
    <property type="term" value="P:lysine biosynthetic process via aminoadipic acid"/>
    <property type="evidence" value="ECO:0007669"/>
    <property type="project" value="TreeGrafter"/>
</dbReference>
<feature type="region of interest" description="Disordered" evidence="6">
    <location>
        <begin position="12"/>
        <end position="34"/>
    </location>
</feature>
<dbReference type="GO" id="GO:0008793">
    <property type="term" value="F:aromatic-amino-acid transaminase activity"/>
    <property type="evidence" value="ECO:0007669"/>
    <property type="project" value="TreeGrafter"/>
</dbReference>
<dbReference type="SUPFAM" id="SSF53383">
    <property type="entry name" value="PLP-dependent transferases"/>
    <property type="match status" value="1"/>
</dbReference>
<evidence type="ECO:0000313" key="9">
    <source>
        <dbReference type="Proteomes" id="UP000799778"/>
    </source>
</evidence>
<keyword evidence="9" id="KW-1185">Reference proteome</keyword>
<evidence type="ECO:0000259" key="7">
    <source>
        <dbReference type="Pfam" id="PF00155"/>
    </source>
</evidence>
<dbReference type="Gene3D" id="3.40.640.10">
    <property type="entry name" value="Type I PLP-dependent aspartate aminotransferase-like (Major domain)"/>
    <property type="match status" value="1"/>
</dbReference>
<dbReference type="GeneID" id="54282165"/>
<dbReference type="OrthoDB" id="691673at2759"/>
<keyword evidence="5" id="KW-0663">Pyridoxal phosphate</keyword>
<evidence type="ECO:0000256" key="3">
    <source>
        <dbReference type="ARBA" id="ARBA00022576"/>
    </source>
</evidence>
<evidence type="ECO:0000256" key="4">
    <source>
        <dbReference type="ARBA" id="ARBA00022679"/>
    </source>
</evidence>
<evidence type="ECO:0000313" key="8">
    <source>
        <dbReference type="EMBL" id="KAF2020496.1"/>
    </source>
</evidence>
<accession>A0A6A5Y5E2</accession>
<protein>
    <submittedName>
        <fullName evidence="8">PLP-dependent transferase</fullName>
    </submittedName>
</protein>
<dbReference type="InterPro" id="IPR004839">
    <property type="entry name" value="Aminotransferase_I/II_large"/>
</dbReference>
<comment type="cofactor">
    <cofactor evidence="1">
        <name>pyridoxal 5'-phosphate</name>
        <dbReference type="ChEBI" id="CHEBI:597326"/>
    </cofactor>
</comment>
<organism evidence="8 9">
    <name type="scientific">Aaosphaeria arxii CBS 175.79</name>
    <dbReference type="NCBI Taxonomy" id="1450172"/>
    <lineage>
        <taxon>Eukaryota</taxon>
        <taxon>Fungi</taxon>
        <taxon>Dikarya</taxon>
        <taxon>Ascomycota</taxon>
        <taxon>Pezizomycotina</taxon>
        <taxon>Dothideomycetes</taxon>
        <taxon>Pleosporomycetidae</taxon>
        <taxon>Pleosporales</taxon>
        <taxon>Pleosporales incertae sedis</taxon>
        <taxon>Aaosphaeria</taxon>
    </lineage>
</organism>
<dbReference type="AlphaFoldDB" id="A0A6A5Y5E2"/>
<keyword evidence="3" id="KW-0032">Aminotransferase</keyword>
<name>A0A6A5Y5E2_9PLEO</name>
<dbReference type="Pfam" id="PF00155">
    <property type="entry name" value="Aminotran_1_2"/>
    <property type="match status" value="1"/>
</dbReference>
<dbReference type="PANTHER" id="PTHR42790:SF21">
    <property type="entry name" value="AROMATIC_AMINOADIPATE AMINOTRANSFERASE 1"/>
    <property type="match status" value="1"/>
</dbReference>
<evidence type="ECO:0000256" key="1">
    <source>
        <dbReference type="ARBA" id="ARBA00001933"/>
    </source>
</evidence>
<dbReference type="GO" id="GO:0047536">
    <property type="term" value="F:2-aminoadipate transaminase activity"/>
    <property type="evidence" value="ECO:0007669"/>
    <property type="project" value="TreeGrafter"/>
</dbReference>
<evidence type="ECO:0000256" key="2">
    <source>
        <dbReference type="ARBA" id="ARBA00007441"/>
    </source>
</evidence>
<dbReference type="GO" id="GO:0006571">
    <property type="term" value="P:tyrosine biosynthetic process"/>
    <property type="evidence" value="ECO:0007669"/>
    <property type="project" value="TreeGrafter"/>
</dbReference>
<keyword evidence="4 8" id="KW-0808">Transferase</keyword>
<dbReference type="GO" id="GO:0030170">
    <property type="term" value="F:pyridoxal phosphate binding"/>
    <property type="evidence" value="ECO:0007669"/>
    <property type="project" value="InterPro"/>
</dbReference>
<proteinExistence type="inferred from homology"/>
<dbReference type="InterPro" id="IPR050859">
    <property type="entry name" value="Class-I_PLP-dep_aminotransf"/>
</dbReference>
<dbReference type="InterPro" id="IPR015424">
    <property type="entry name" value="PyrdxlP-dep_Trfase"/>
</dbReference>
<feature type="domain" description="Aminotransferase class I/classII large" evidence="7">
    <location>
        <begin position="130"/>
        <end position="511"/>
    </location>
</feature>
<evidence type="ECO:0000256" key="5">
    <source>
        <dbReference type="ARBA" id="ARBA00022898"/>
    </source>
</evidence>
<reference evidence="8" key="1">
    <citation type="journal article" date="2020" name="Stud. Mycol.">
        <title>101 Dothideomycetes genomes: a test case for predicting lifestyles and emergence of pathogens.</title>
        <authorList>
            <person name="Haridas S."/>
            <person name="Albert R."/>
            <person name="Binder M."/>
            <person name="Bloem J."/>
            <person name="Labutti K."/>
            <person name="Salamov A."/>
            <person name="Andreopoulos B."/>
            <person name="Baker S."/>
            <person name="Barry K."/>
            <person name="Bills G."/>
            <person name="Bluhm B."/>
            <person name="Cannon C."/>
            <person name="Castanera R."/>
            <person name="Culley D."/>
            <person name="Daum C."/>
            <person name="Ezra D."/>
            <person name="Gonzalez J."/>
            <person name="Henrissat B."/>
            <person name="Kuo A."/>
            <person name="Liang C."/>
            <person name="Lipzen A."/>
            <person name="Lutzoni F."/>
            <person name="Magnuson J."/>
            <person name="Mondo S."/>
            <person name="Nolan M."/>
            <person name="Ohm R."/>
            <person name="Pangilinan J."/>
            <person name="Park H.-J."/>
            <person name="Ramirez L."/>
            <person name="Alfaro M."/>
            <person name="Sun H."/>
            <person name="Tritt A."/>
            <person name="Yoshinaga Y."/>
            <person name="Zwiers L.-H."/>
            <person name="Turgeon B."/>
            <person name="Goodwin S."/>
            <person name="Spatafora J."/>
            <person name="Crous P."/>
            <person name="Grigoriev I."/>
        </authorList>
    </citation>
    <scope>NUCLEOTIDE SEQUENCE</scope>
    <source>
        <strain evidence="8">CBS 175.79</strain>
    </source>
</reference>
<dbReference type="Proteomes" id="UP000799778">
    <property type="component" value="Unassembled WGS sequence"/>
</dbReference>
<dbReference type="GO" id="GO:0009074">
    <property type="term" value="P:aromatic amino acid family catabolic process"/>
    <property type="evidence" value="ECO:0007669"/>
    <property type="project" value="TreeGrafter"/>
</dbReference>
<dbReference type="CDD" id="cd00609">
    <property type="entry name" value="AAT_like"/>
    <property type="match status" value="1"/>
</dbReference>
<dbReference type="PANTHER" id="PTHR42790">
    <property type="entry name" value="AMINOTRANSFERASE"/>
    <property type="match status" value="1"/>
</dbReference>